<dbReference type="AlphaFoldDB" id="A0A1E4TME2"/>
<dbReference type="EMBL" id="KV453841">
    <property type="protein sequence ID" value="ODV92912.1"/>
    <property type="molecule type" value="Genomic_DNA"/>
</dbReference>
<name>A0A1E4TME2_9ASCO</name>
<sequence>MEDFNPTILYKCLDNAIRILQKRERVEAHPEIVYDALVHLERALPSNNKVIDRTKAKILEICDQSFGIAVESILVNTAGAYWYRIGFVAQRLKCSVQSSSTGHVSTRLFLFGLLGICKCTETADHVYTEWLLTNTIGLFDSNDSVVSTFLKKPISSYKSFISTLAYRLQTDRKLPKILLDLVLNPLNASYLAYTAGALVSLAQQVAAEDLRVSHVPYCFAYYLMLLTYDDLEPRSRRKLSHLQLPVWYGLACLLIENSTEFEFFLRKSHSLENTFSYQAAELKSHIYHNRNHQIIYPQIVRLTQLIGQSAENEEFYCSESLNLIKSATTIITRAECCEVLSILAIDQIIPLNIYILNYCMLMYFEAFSSINNITESHVGTLLDLFAAIYRGTYRNILKPSTITKCREILLVCALRERHDQNYQIARMLYAAYCLSFKGLLHVPDLRDVVCARIEMAIENNKIDHARSIALEYENLLLSHSQSQALYMNLVCRINDGLMALRAYEYMLLTIQDCCIERFLEIFNDAVKYQSDEVAMLTLERTVNILLLDDRCSGNFLPYAYALTTMLLQSCKVKSFVSVPMSSKQLMRAFRILVQKLALHAHKYDTSFLFSKAMGNVVEAALQAIPFSFSFAKYLTIELIWNLRFHIDSVFIDDSFLMEAMNYSAFQLKTLQEFMELETCSNNLNCNALLRLNAQLTRKNNLLTASSYMSNKQVTATVMEMSHFLTAVEIEGLLRIQSWKKAKTRISSFIESVHVNTIYMDFMLSVLLVYPVPLELNEMVLSSVVRSHYMQKFSDLSSLDGLVIHVISQSSAGGIKQLRSTYDNAIEHYLRECVRLLDKYRAEHTTIMLWNTAIEVLNPFGVLHEAQMFFTNLVALSKDISPDLHARISQKLRLLTSRLIELNSKVPFGQFKRFAFAYAKKQECRAMHDQNRHPIPRKGLMKLNGSKSQVIILDTLAGIPIPQPSHDIEYLHQSHIPISVLEHQFSTNTYNETTSESRLEQFIAVSFKKRRDSFLPEVETVNVPVSDLEALTDNSELTFTKKTSENLGFCFSSVDEGRRLSEGAVAETTSTIKPIPDITVTYYD</sequence>
<keyword evidence="2" id="KW-1185">Reference proteome</keyword>
<proteinExistence type="predicted"/>
<reference evidence="2" key="1">
    <citation type="submission" date="2016-02" db="EMBL/GenBank/DDBJ databases">
        <title>Comparative genomics of biotechnologically important yeasts.</title>
        <authorList>
            <consortium name="DOE Joint Genome Institute"/>
            <person name="Riley R."/>
            <person name="Haridas S."/>
            <person name="Wolfe K.H."/>
            <person name="Lopes M.R."/>
            <person name="Hittinger C.T."/>
            <person name="Goker M."/>
            <person name="Salamov A."/>
            <person name="Wisecaver J."/>
            <person name="Long T.M."/>
            <person name="Aerts A.L."/>
            <person name="Barry K."/>
            <person name="Choi C."/>
            <person name="Clum A."/>
            <person name="Coughlan A.Y."/>
            <person name="Deshpande S."/>
            <person name="Douglass A.P."/>
            <person name="Hanson S.J."/>
            <person name="Klenk H.-P."/>
            <person name="Labutti K."/>
            <person name="Lapidus A."/>
            <person name="Lindquist E."/>
            <person name="Lipzen A."/>
            <person name="Meier-Kolthoff J.P."/>
            <person name="Ohm R.A."/>
            <person name="Otillar R.P."/>
            <person name="Pangilinan J."/>
            <person name="Peng Y."/>
            <person name="Rokas A."/>
            <person name="Rosa C.A."/>
            <person name="Scheuner C."/>
            <person name="Sibirny A.A."/>
            <person name="Slot J.C."/>
            <person name="Stielow J.B."/>
            <person name="Sun H."/>
            <person name="Kurtzman C.P."/>
            <person name="Blackwell M."/>
            <person name="Jeffries T.W."/>
            <person name="Grigoriev I.V."/>
        </authorList>
    </citation>
    <scope>NUCLEOTIDE SEQUENCE [LARGE SCALE GENOMIC DNA]</scope>
    <source>
        <strain evidence="2">NRRL Y-17796</strain>
    </source>
</reference>
<protein>
    <submittedName>
        <fullName evidence="1">Uncharacterized protein</fullName>
    </submittedName>
</protein>
<gene>
    <name evidence="1" type="ORF">CANCADRAFT_30923</name>
</gene>
<dbReference type="Proteomes" id="UP000095023">
    <property type="component" value="Unassembled WGS sequence"/>
</dbReference>
<organism evidence="1 2">
    <name type="scientific">Tortispora caseinolytica NRRL Y-17796</name>
    <dbReference type="NCBI Taxonomy" id="767744"/>
    <lineage>
        <taxon>Eukaryota</taxon>
        <taxon>Fungi</taxon>
        <taxon>Dikarya</taxon>
        <taxon>Ascomycota</taxon>
        <taxon>Saccharomycotina</taxon>
        <taxon>Trigonopsidomycetes</taxon>
        <taxon>Trigonopsidales</taxon>
        <taxon>Trigonopsidaceae</taxon>
        <taxon>Tortispora</taxon>
    </lineage>
</organism>
<evidence type="ECO:0000313" key="1">
    <source>
        <dbReference type="EMBL" id="ODV92912.1"/>
    </source>
</evidence>
<evidence type="ECO:0000313" key="2">
    <source>
        <dbReference type="Proteomes" id="UP000095023"/>
    </source>
</evidence>
<accession>A0A1E4TME2</accession>